<organism evidence="1 2">
    <name type="scientific">Azohydromonas lata</name>
    <dbReference type="NCBI Taxonomy" id="45677"/>
    <lineage>
        <taxon>Bacteria</taxon>
        <taxon>Pseudomonadati</taxon>
        <taxon>Pseudomonadota</taxon>
        <taxon>Betaproteobacteria</taxon>
        <taxon>Burkholderiales</taxon>
        <taxon>Sphaerotilaceae</taxon>
        <taxon>Azohydromonas</taxon>
    </lineage>
</organism>
<sequence length="65" mass="7278">MDTTSISSGCHGGHHPEYELALADLERRAARGEVTLAQARHEIFALRERYTAGVPRPLYRCSDTH</sequence>
<proteinExistence type="predicted"/>
<evidence type="ECO:0000313" key="1">
    <source>
        <dbReference type="EMBL" id="MDZ5457611.1"/>
    </source>
</evidence>
<gene>
    <name evidence="1" type="ORF">SM757_13610</name>
</gene>
<accession>A0ABU5IGE8</accession>
<dbReference type="EMBL" id="JAXOJX010000020">
    <property type="protein sequence ID" value="MDZ5457611.1"/>
    <property type="molecule type" value="Genomic_DNA"/>
</dbReference>
<dbReference type="RefSeq" id="WP_066336305.1">
    <property type="nucleotide sequence ID" value="NZ_JAXOJX010000020.1"/>
</dbReference>
<name>A0ABU5IGE8_9BURK</name>
<comment type="caution">
    <text evidence="1">The sequence shown here is derived from an EMBL/GenBank/DDBJ whole genome shotgun (WGS) entry which is preliminary data.</text>
</comment>
<dbReference type="Proteomes" id="UP001293718">
    <property type="component" value="Unassembled WGS sequence"/>
</dbReference>
<evidence type="ECO:0000313" key="2">
    <source>
        <dbReference type="Proteomes" id="UP001293718"/>
    </source>
</evidence>
<reference evidence="1 2" key="1">
    <citation type="submission" date="2023-11" db="EMBL/GenBank/DDBJ databases">
        <title>Draft genome of Azohydromonas lata strain H1 (DSM1123), a polyhydroxyalkanoate producer.</title>
        <authorList>
            <person name="Traversa D."/>
            <person name="D'Addabbo P."/>
            <person name="Pazzani C."/>
            <person name="Manzari C."/>
            <person name="Chiara M."/>
            <person name="Scrascia M."/>
        </authorList>
    </citation>
    <scope>NUCLEOTIDE SEQUENCE [LARGE SCALE GENOMIC DNA]</scope>
    <source>
        <strain evidence="1 2">H1</strain>
    </source>
</reference>
<keyword evidence="2" id="KW-1185">Reference proteome</keyword>
<protein>
    <submittedName>
        <fullName evidence="1">Uncharacterized protein</fullName>
    </submittedName>
</protein>